<evidence type="ECO:0000256" key="1">
    <source>
        <dbReference type="SAM" id="MobiDB-lite"/>
    </source>
</evidence>
<gene>
    <name evidence="2" type="ORF">STRAU_6515</name>
</gene>
<reference evidence="2 3" key="1">
    <citation type="submission" date="2013-02" db="EMBL/GenBank/DDBJ databases">
        <title>Draft Genome Sequence of Streptomyces aurantiacus, Which Produces Setomimycin.</title>
        <authorList>
            <person name="Gruening B.A."/>
            <person name="Praeg A."/>
            <person name="Erxleben A."/>
            <person name="Guenther S."/>
            <person name="Mueller M."/>
        </authorList>
    </citation>
    <scope>NUCLEOTIDE SEQUENCE [LARGE SCALE GENOMIC DNA]</scope>
    <source>
        <strain evidence="2 3">JA 4570</strain>
    </source>
</reference>
<accession>S3ZBH3</accession>
<dbReference type="EMBL" id="AOPZ01000412">
    <property type="protein sequence ID" value="EPH40478.1"/>
    <property type="molecule type" value="Genomic_DNA"/>
</dbReference>
<dbReference type="AlphaFoldDB" id="S3ZBH3"/>
<evidence type="ECO:0000313" key="2">
    <source>
        <dbReference type="EMBL" id="EPH40478.1"/>
    </source>
</evidence>
<name>S3ZBH3_9ACTN</name>
<keyword evidence="3" id="KW-1185">Reference proteome</keyword>
<dbReference type="PATRIC" id="fig|1286094.4.peg.6437"/>
<feature type="compositionally biased region" description="Basic residues" evidence="1">
    <location>
        <begin position="81"/>
        <end position="90"/>
    </location>
</feature>
<proteinExistence type="predicted"/>
<sequence>MRRRRRRRSIGATRCCATSRRRAGCATPGRGASAALRLRRFATVLAHRTTTPRAGADLRAWKRRLVSGPPDMRTGPFRHSSALHRGRRRHLASLGSRRYAWRTDYAPSKPS</sequence>
<evidence type="ECO:0000313" key="3">
    <source>
        <dbReference type="Proteomes" id="UP000014629"/>
    </source>
</evidence>
<dbReference type="Proteomes" id="UP000014629">
    <property type="component" value="Unassembled WGS sequence"/>
</dbReference>
<organism evidence="2 3">
    <name type="scientific">Streptomyces aurantiacus JA 4570</name>
    <dbReference type="NCBI Taxonomy" id="1286094"/>
    <lineage>
        <taxon>Bacteria</taxon>
        <taxon>Bacillati</taxon>
        <taxon>Actinomycetota</taxon>
        <taxon>Actinomycetes</taxon>
        <taxon>Kitasatosporales</taxon>
        <taxon>Streptomycetaceae</taxon>
        <taxon>Streptomyces</taxon>
        <taxon>Streptomyces aurantiacus group</taxon>
    </lineage>
</organism>
<comment type="caution">
    <text evidence="2">The sequence shown here is derived from an EMBL/GenBank/DDBJ whole genome shotgun (WGS) entry which is preliminary data.</text>
</comment>
<feature type="region of interest" description="Disordered" evidence="1">
    <location>
        <begin position="67"/>
        <end position="90"/>
    </location>
</feature>
<protein>
    <submittedName>
        <fullName evidence="2">Uncharacterized protein</fullName>
    </submittedName>
</protein>